<dbReference type="GO" id="GO:0016020">
    <property type="term" value="C:membrane"/>
    <property type="evidence" value="ECO:0007669"/>
    <property type="project" value="InterPro"/>
</dbReference>
<dbReference type="Gene3D" id="1.10.3730.20">
    <property type="match status" value="1"/>
</dbReference>
<keyword evidence="5" id="KW-1185">Reference proteome</keyword>
<dbReference type="SUPFAM" id="SSF103481">
    <property type="entry name" value="Multidrug resistance efflux transporter EmrE"/>
    <property type="match status" value="1"/>
</dbReference>
<dbReference type="Proteomes" id="UP000537131">
    <property type="component" value="Unassembled WGS sequence"/>
</dbReference>
<keyword evidence="2" id="KW-1133">Transmembrane helix</keyword>
<reference evidence="4 5" key="2">
    <citation type="submission" date="2020-06" db="EMBL/GenBank/DDBJ databases">
        <title>Complete Genome Sequence of Clostridium muelleri sp. nov. P21T, an Acid-Alcohol Producing Acetogen Isolated from Old Hay.</title>
        <authorList>
            <person name="Duncan K.E."/>
            <person name="Tanner R.S."/>
        </authorList>
    </citation>
    <scope>NUCLEOTIDE SEQUENCE [LARGE SCALE GENOMIC DNA]</scope>
    <source>
        <strain evidence="4 5">P21</strain>
    </source>
</reference>
<comment type="caution">
    <text evidence="4">The sequence shown here is derived from an EMBL/GenBank/DDBJ whole genome shotgun (WGS) entry which is preliminary data.</text>
</comment>
<dbReference type="EMBL" id="JABBNI010000017">
    <property type="protein sequence ID" value="NMM63038.1"/>
    <property type="molecule type" value="Genomic_DNA"/>
</dbReference>
<dbReference type="AlphaFoldDB" id="A0A7Y0EGL1"/>
<dbReference type="InterPro" id="IPR000620">
    <property type="entry name" value="EamA_dom"/>
</dbReference>
<evidence type="ECO:0000256" key="2">
    <source>
        <dbReference type="SAM" id="Phobius"/>
    </source>
</evidence>
<dbReference type="InterPro" id="IPR037185">
    <property type="entry name" value="EmrE-like"/>
</dbReference>
<accession>A0A7Y0EGL1</accession>
<feature type="transmembrane region" description="Helical" evidence="2">
    <location>
        <begin position="32"/>
        <end position="55"/>
    </location>
</feature>
<sequence>MLNFIFPIILITFSNVFYNICAKSIPEKTNAFASLSVTYTIAAIFTFLLVCLNNNLSKGIFSQFKNINWASFIFGFLIIGSEYGYIQAYRSGWTVSTCSLVTNICLAILLIFVGILLYKEHISINQILGILLCIVGLFFISKK</sequence>
<gene>
    <name evidence="4" type="ORF">HBE96_10055</name>
</gene>
<keyword evidence="2" id="KW-0812">Transmembrane</keyword>
<reference evidence="4 5" key="1">
    <citation type="submission" date="2020-04" db="EMBL/GenBank/DDBJ databases">
        <authorList>
            <person name="Doyle D.A."/>
        </authorList>
    </citation>
    <scope>NUCLEOTIDE SEQUENCE [LARGE SCALE GENOMIC DNA]</scope>
    <source>
        <strain evidence="4 5">P21</strain>
    </source>
</reference>
<keyword evidence="2" id="KW-0472">Membrane</keyword>
<evidence type="ECO:0000259" key="3">
    <source>
        <dbReference type="Pfam" id="PF00892"/>
    </source>
</evidence>
<evidence type="ECO:0000313" key="5">
    <source>
        <dbReference type="Proteomes" id="UP000537131"/>
    </source>
</evidence>
<evidence type="ECO:0000256" key="1">
    <source>
        <dbReference type="ARBA" id="ARBA00007362"/>
    </source>
</evidence>
<name>A0A7Y0EGL1_9CLOT</name>
<dbReference type="Pfam" id="PF00892">
    <property type="entry name" value="EamA"/>
    <property type="match status" value="1"/>
</dbReference>
<organism evidence="4 5">
    <name type="scientific">Clostridium muellerianum</name>
    <dbReference type="NCBI Taxonomy" id="2716538"/>
    <lineage>
        <taxon>Bacteria</taxon>
        <taxon>Bacillati</taxon>
        <taxon>Bacillota</taxon>
        <taxon>Clostridia</taxon>
        <taxon>Eubacteriales</taxon>
        <taxon>Clostridiaceae</taxon>
        <taxon>Clostridium</taxon>
    </lineage>
</organism>
<comment type="similarity">
    <text evidence="1">Belongs to the EamA transporter family.</text>
</comment>
<protein>
    <submittedName>
        <fullName evidence="4">EamA family transporter</fullName>
    </submittedName>
</protein>
<proteinExistence type="inferred from homology"/>
<feature type="transmembrane region" description="Helical" evidence="2">
    <location>
        <begin position="124"/>
        <end position="141"/>
    </location>
</feature>
<evidence type="ECO:0000313" key="4">
    <source>
        <dbReference type="EMBL" id="NMM63038.1"/>
    </source>
</evidence>
<feature type="transmembrane region" description="Helical" evidence="2">
    <location>
        <begin position="67"/>
        <end position="86"/>
    </location>
</feature>
<feature type="transmembrane region" description="Helical" evidence="2">
    <location>
        <begin position="92"/>
        <end position="117"/>
    </location>
</feature>
<feature type="domain" description="EamA" evidence="3">
    <location>
        <begin position="7"/>
        <end position="141"/>
    </location>
</feature>